<dbReference type="PANTHER" id="PTHR15004:SF0">
    <property type="entry name" value="GLUTAMYL-TRNA(GLN) AMIDOTRANSFERASE SUBUNIT C, MITOCHONDRIAL"/>
    <property type="match status" value="1"/>
</dbReference>
<dbReference type="EMBL" id="FZOG01000002">
    <property type="protein sequence ID" value="SNS25726.1"/>
    <property type="molecule type" value="Genomic_DNA"/>
</dbReference>
<dbReference type="GO" id="GO:0070681">
    <property type="term" value="P:glutaminyl-tRNAGln biosynthesis via transamidation"/>
    <property type="evidence" value="ECO:0007669"/>
    <property type="project" value="TreeGrafter"/>
</dbReference>
<keyword evidence="1" id="KW-0648">Protein biosynthesis</keyword>
<dbReference type="Gene3D" id="1.10.20.60">
    <property type="entry name" value="Glu-tRNAGln amidotransferase C subunit, N-terminal domain"/>
    <property type="match status" value="1"/>
</dbReference>
<keyword evidence="1" id="KW-0436">Ligase</keyword>
<comment type="catalytic activity">
    <reaction evidence="1">
        <text>L-aspartyl-tRNA(Asn) + L-glutamine + ATP + H2O = L-asparaginyl-tRNA(Asn) + L-glutamate + ADP + phosphate + 2 H(+)</text>
        <dbReference type="Rhea" id="RHEA:14513"/>
        <dbReference type="Rhea" id="RHEA-COMP:9674"/>
        <dbReference type="Rhea" id="RHEA-COMP:9677"/>
        <dbReference type="ChEBI" id="CHEBI:15377"/>
        <dbReference type="ChEBI" id="CHEBI:15378"/>
        <dbReference type="ChEBI" id="CHEBI:29985"/>
        <dbReference type="ChEBI" id="CHEBI:30616"/>
        <dbReference type="ChEBI" id="CHEBI:43474"/>
        <dbReference type="ChEBI" id="CHEBI:58359"/>
        <dbReference type="ChEBI" id="CHEBI:78515"/>
        <dbReference type="ChEBI" id="CHEBI:78516"/>
        <dbReference type="ChEBI" id="CHEBI:456216"/>
    </reaction>
</comment>
<dbReference type="GO" id="GO:0006450">
    <property type="term" value="P:regulation of translational fidelity"/>
    <property type="evidence" value="ECO:0007669"/>
    <property type="project" value="InterPro"/>
</dbReference>
<dbReference type="AlphaFoldDB" id="A0A239CZM7"/>
<dbReference type="RefSeq" id="WP_089359624.1">
    <property type="nucleotide sequence ID" value="NZ_FZOG01000002.1"/>
</dbReference>
<keyword evidence="3" id="KW-1185">Reference proteome</keyword>
<evidence type="ECO:0000313" key="2">
    <source>
        <dbReference type="EMBL" id="SNS25726.1"/>
    </source>
</evidence>
<dbReference type="GO" id="GO:0050566">
    <property type="term" value="F:asparaginyl-tRNA synthase (glutamine-hydrolyzing) activity"/>
    <property type="evidence" value="ECO:0007669"/>
    <property type="project" value="RHEA"/>
</dbReference>
<keyword evidence="2" id="KW-0808">Transferase</keyword>
<dbReference type="GO" id="GO:0016740">
    <property type="term" value="F:transferase activity"/>
    <property type="evidence" value="ECO:0007669"/>
    <property type="project" value="UniProtKB-KW"/>
</dbReference>
<comment type="catalytic activity">
    <reaction evidence="1">
        <text>L-glutamyl-tRNA(Gln) + L-glutamine + ATP + H2O = L-glutaminyl-tRNA(Gln) + L-glutamate + ADP + phosphate + H(+)</text>
        <dbReference type="Rhea" id="RHEA:17521"/>
        <dbReference type="Rhea" id="RHEA-COMP:9681"/>
        <dbReference type="Rhea" id="RHEA-COMP:9684"/>
        <dbReference type="ChEBI" id="CHEBI:15377"/>
        <dbReference type="ChEBI" id="CHEBI:15378"/>
        <dbReference type="ChEBI" id="CHEBI:29985"/>
        <dbReference type="ChEBI" id="CHEBI:30616"/>
        <dbReference type="ChEBI" id="CHEBI:43474"/>
        <dbReference type="ChEBI" id="CHEBI:58359"/>
        <dbReference type="ChEBI" id="CHEBI:78520"/>
        <dbReference type="ChEBI" id="CHEBI:78521"/>
        <dbReference type="ChEBI" id="CHEBI:456216"/>
    </reaction>
</comment>
<dbReference type="PANTHER" id="PTHR15004">
    <property type="entry name" value="GLUTAMYL-TRNA(GLN) AMIDOTRANSFERASE SUBUNIT C, MITOCHONDRIAL"/>
    <property type="match status" value="1"/>
</dbReference>
<dbReference type="Proteomes" id="UP000242915">
    <property type="component" value="Unassembled WGS sequence"/>
</dbReference>
<evidence type="ECO:0000313" key="3">
    <source>
        <dbReference type="Proteomes" id="UP000242915"/>
    </source>
</evidence>
<keyword evidence="1" id="KW-0067">ATP-binding</keyword>
<name>A0A239CZM7_9PSED</name>
<dbReference type="SUPFAM" id="SSF141000">
    <property type="entry name" value="Glu-tRNAGln amidotransferase C subunit"/>
    <property type="match status" value="1"/>
</dbReference>
<dbReference type="GO" id="GO:0050567">
    <property type="term" value="F:glutaminyl-tRNA synthase (glutamine-hydrolyzing) activity"/>
    <property type="evidence" value="ECO:0007669"/>
    <property type="project" value="UniProtKB-UniRule"/>
</dbReference>
<evidence type="ECO:0000256" key="1">
    <source>
        <dbReference type="HAMAP-Rule" id="MF_00122"/>
    </source>
</evidence>
<organism evidence="2 3">
    <name type="scientific">Pseudomonas segetis</name>
    <dbReference type="NCBI Taxonomy" id="298908"/>
    <lineage>
        <taxon>Bacteria</taxon>
        <taxon>Pseudomonadati</taxon>
        <taxon>Pseudomonadota</taxon>
        <taxon>Gammaproteobacteria</taxon>
        <taxon>Pseudomonadales</taxon>
        <taxon>Pseudomonadaceae</taxon>
        <taxon>Pseudomonas</taxon>
    </lineage>
</organism>
<proteinExistence type="inferred from homology"/>
<protein>
    <recommendedName>
        <fullName evidence="1">Aspartyl/glutamyl-tRNA(Asn/Gln) amidotransferase subunit C</fullName>
        <shortName evidence="1">Asp/Glu-ADT subunit C</shortName>
        <ecNumber evidence="1">6.3.5.-</ecNumber>
    </recommendedName>
</protein>
<dbReference type="EC" id="6.3.5.-" evidence="1"/>
<dbReference type="InterPro" id="IPR036113">
    <property type="entry name" value="Asp/Glu-ADT_sf_sub_c"/>
</dbReference>
<dbReference type="Pfam" id="PF02686">
    <property type="entry name" value="GatC"/>
    <property type="match status" value="1"/>
</dbReference>
<dbReference type="InterPro" id="IPR003837">
    <property type="entry name" value="GatC"/>
</dbReference>
<comment type="subunit">
    <text evidence="1">Heterotrimer of A, B and C subunits.</text>
</comment>
<keyword evidence="1" id="KW-0547">Nucleotide-binding</keyword>
<dbReference type="HAMAP" id="MF_00122">
    <property type="entry name" value="GatC"/>
    <property type="match status" value="1"/>
</dbReference>
<reference evidence="3" key="1">
    <citation type="submission" date="2017-06" db="EMBL/GenBank/DDBJ databases">
        <authorList>
            <person name="Varghese N."/>
            <person name="Submissions S."/>
        </authorList>
    </citation>
    <scope>NUCLEOTIDE SEQUENCE [LARGE SCALE GENOMIC DNA]</scope>
    <source>
        <strain evidence="3">CIP 108523</strain>
    </source>
</reference>
<dbReference type="NCBIfam" id="TIGR00135">
    <property type="entry name" value="gatC"/>
    <property type="match status" value="1"/>
</dbReference>
<gene>
    <name evidence="1" type="primary">gatC</name>
    <name evidence="2" type="ORF">SAMN05216255_2001</name>
</gene>
<comment type="similarity">
    <text evidence="1">Belongs to the GatC family.</text>
</comment>
<accession>A0A239CZM7</accession>
<sequence>MALERSEVEKIAHLARLGLNDSEIPQTTETLNNILGLIDHMQSVDTNGIEPLAHPLEATQRLRADEVTETNHRDDYQAIAPAVESGLYLVPKVIE</sequence>
<dbReference type="GO" id="GO:0005524">
    <property type="term" value="F:ATP binding"/>
    <property type="evidence" value="ECO:0007669"/>
    <property type="project" value="UniProtKB-KW"/>
</dbReference>
<dbReference type="GO" id="GO:0006412">
    <property type="term" value="P:translation"/>
    <property type="evidence" value="ECO:0007669"/>
    <property type="project" value="UniProtKB-UniRule"/>
</dbReference>
<comment type="function">
    <text evidence="1">Allows the formation of correctly charged Asn-tRNA(Asn) or Gln-tRNA(Gln) through the transamidation of misacylated Asp-tRNA(Asn) or Glu-tRNA(Gln) in organisms which lack either or both of asparaginyl-tRNA or glutaminyl-tRNA synthetases. The reaction takes place in the presence of glutamine and ATP through an activated phospho-Asp-tRNA(Asn) or phospho-Glu-tRNA(Gln).</text>
</comment>